<evidence type="ECO:0000313" key="1">
    <source>
        <dbReference type="EMBL" id="KKK65398.1"/>
    </source>
</evidence>
<feature type="non-terminal residue" evidence="1">
    <location>
        <position position="1"/>
    </location>
</feature>
<organism evidence="1">
    <name type="scientific">marine sediment metagenome</name>
    <dbReference type="NCBI Taxonomy" id="412755"/>
    <lineage>
        <taxon>unclassified sequences</taxon>
        <taxon>metagenomes</taxon>
        <taxon>ecological metagenomes</taxon>
    </lineage>
</organism>
<gene>
    <name evidence="1" type="ORF">LCGC14_2974560</name>
</gene>
<dbReference type="EMBL" id="LAZR01060574">
    <property type="protein sequence ID" value="KKK65398.1"/>
    <property type="molecule type" value="Genomic_DNA"/>
</dbReference>
<accession>A0A0F8X9D2</accession>
<sequence>LEVKDPSRLSNHIEVNGRWFNIDDKRIAGMVKERKTEFRRLRKHFNVKDEVKKDIEDKSHILKVHKEESKFTKEQLQEKAEKMGFEKFRKWANKKFKVTGRSTNGIIKDILSGKKEL</sequence>
<dbReference type="AlphaFoldDB" id="A0A0F8X9D2"/>
<name>A0A0F8X9D2_9ZZZZ</name>
<protein>
    <submittedName>
        <fullName evidence="1">Uncharacterized protein</fullName>
    </submittedName>
</protein>
<proteinExistence type="predicted"/>
<reference evidence="1" key="1">
    <citation type="journal article" date="2015" name="Nature">
        <title>Complex archaea that bridge the gap between prokaryotes and eukaryotes.</title>
        <authorList>
            <person name="Spang A."/>
            <person name="Saw J.H."/>
            <person name="Jorgensen S.L."/>
            <person name="Zaremba-Niedzwiedzka K."/>
            <person name="Martijn J."/>
            <person name="Lind A.E."/>
            <person name="van Eijk R."/>
            <person name="Schleper C."/>
            <person name="Guy L."/>
            <person name="Ettema T.J."/>
        </authorList>
    </citation>
    <scope>NUCLEOTIDE SEQUENCE</scope>
</reference>
<comment type="caution">
    <text evidence="1">The sequence shown here is derived from an EMBL/GenBank/DDBJ whole genome shotgun (WGS) entry which is preliminary data.</text>
</comment>